<evidence type="ECO:0000313" key="5">
    <source>
        <dbReference type="EMBL" id="KAG5283163.1"/>
    </source>
</evidence>
<dbReference type="PROSITE" id="PS50853">
    <property type="entry name" value="FN3"/>
    <property type="match status" value="1"/>
</dbReference>
<dbReference type="Proteomes" id="UP000823561">
    <property type="component" value="Chromosome 3"/>
</dbReference>
<organism evidence="5 6">
    <name type="scientific">Alosa alosa</name>
    <name type="common">allis shad</name>
    <dbReference type="NCBI Taxonomy" id="278164"/>
    <lineage>
        <taxon>Eukaryota</taxon>
        <taxon>Metazoa</taxon>
        <taxon>Chordata</taxon>
        <taxon>Craniata</taxon>
        <taxon>Vertebrata</taxon>
        <taxon>Euteleostomi</taxon>
        <taxon>Actinopterygii</taxon>
        <taxon>Neopterygii</taxon>
        <taxon>Teleostei</taxon>
        <taxon>Clupei</taxon>
        <taxon>Clupeiformes</taxon>
        <taxon>Clupeoidei</taxon>
        <taxon>Clupeidae</taxon>
        <taxon>Alosa</taxon>
    </lineage>
</organism>
<proteinExistence type="predicted"/>
<feature type="region of interest" description="Disordered" evidence="1">
    <location>
        <begin position="211"/>
        <end position="240"/>
    </location>
</feature>
<name>A0AAV6H712_9TELE</name>
<evidence type="ECO:0000259" key="4">
    <source>
        <dbReference type="PROSITE" id="PS50853"/>
    </source>
</evidence>
<keyword evidence="3" id="KW-0732">Signal</keyword>
<dbReference type="PANTHER" id="PTHR23037">
    <property type="entry name" value="CYTOKINE RECEPTOR"/>
    <property type="match status" value="1"/>
</dbReference>
<reference evidence="5" key="1">
    <citation type="submission" date="2020-10" db="EMBL/GenBank/DDBJ databases">
        <title>Chromosome-scale genome assembly of the Allis shad, Alosa alosa.</title>
        <authorList>
            <person name="Margot Z."/>
            <person name="Christophe K."/>
            <person name="Cabau C."/>
            <person name="Louis A."/>
            <person name="Berthelot C."/>
            <person name="Parey E."/>
            <person name="Roest Crollius H."/>
            <person name="Montfort J."/>
            <person name="Robinson-Rechavi M."/>
            <person name="Bucao C."/>
            <person name="Bouchez O."/>
            <person name="Gislard M."/>
            <person name="Lluch J."/>
            <person name="Milhes M."/>
            <person name="Lampietro C."/>
            <person name="Lopez Roques C."/>
            <person name="Donnadieu C."/>
            <person name="Braasch I."/>
            <person name="Desvignes T."/>
            <person name="Postlethwait J."/>
            <person name="Bobe J."/>
            <person name="Guiguen Y."/>
        </authorList>
    </citation>
    <scope>NUCLEOTIDE SEQUENCE</scope>
    <source>
        <strain evidence="5">M-15738</strain>
        <tissue evidence="5">Blood</tissue>
    </source>
</reference>
<protein>
    <recommendedName>
        <fullName evidence="4">Fibronectin type-III domain-containing protein</fullName>
    </recommendedName>
</protein>
<dbReference type="Gene3D" id="2.60.40.10">
    <property type="entry name" value="Immunoglobulins"/>
    <property type="match status" value="1"/>
</dbReference>
<dbReference type="InterPro" id="IPR003961">
    <property type="entry name" value="FN3_dom"/>
</dbReference>
<sequence>MMSQTTQILWLLLLPFLTFTAGFYPKAIDVEKIKLSINETGQHLLLSWSNPEPSIRPECYDTHLQYMSSCHENWTVAYNNKTKNFSLAVTQGRGRYGFKVRMRYGSRGSSWSAWTREKWTLEGNSVPCDMGPPQGTAYYPVLWTLIAVILILLLFLSTQKWIRNYILQNIPDPKHVQQNMLNFSHSAWENTSLKGECVAIEVEEVVIDQVNQDEKKDKEEEQKAEEEEGDGDGDGEDMVQLLTEEGCGDLHILEGGSPVPALAQPGISYGGAYILWPSQT</sequence>
<feature type="transmembrane region" description="Helical" evidence="2">
    <location>
        <begin position="137"/>
        <end position="156"/>
    </location>
</feature>
<evidence type="ECO:0000256" key="1">
    <source>
        <dbReference type="SAM" id="MobiDB-lite"/>
    </source>
</evidence>
<gene>
    <name evidence="5" type="ORF">AALO_G00039030</name>
</gene>
<keyword evidence="6" id="KW-1185">Reference proteome</keyword>
<dbReference type="InterPro" id="IPR013783">
    <property type="entry name" value="Ig-like_fold"/>
</dbReference>
<keyword evidence="2" id="KW-1133">Transmembrane helix</keyword>
<dbReference type="PANTHER" id="PTHR23037:SF47">
    <property type="entry name" value="INTERLEUKIN 2 RECEPTOR SUBUNIT GAMMA"/>
    <property type="match status" value="1"/>
</dbReference>
<comment type="caution">
    <text evidence="5">The sequence shown here is derived from an EMBL/GenBank/DDBJ whole genome shotgun (WGS) entry which is preliminary data.</text>
</comment>
<dbReference type="GO" id="GO:0004896">
    <property type="term" value="F:cytokine receptor activity"/>
    <property type="evidence" value="ECO:0007669"/>
    <property type="project" value="TreeGrafter"/>
</dbReference>
<evidence type="ECO:0000256" key="2">
    <source>
        <dbReference type="SAM" id="Phobius"/>
    </source>
</evidence>
<feature type="signal peptide" evidence="3">
    <location>
        <begin position="1"/>
        <end position="22"/>
    </location>
</feature>
<accession>A0AAV6H712</accession>
<evidence type="ECO:0000256" key="3">
    <source>
        <dbReference type="SAM" id="SignalP"/>
    </source>
</evidence>
<evidence type="ECO:0000313" key="6">
    <source>
        <dbReference type="Proteomes" id="UP000823561"/>
    </source>
</evidence>
<keyword evidence="2" id="KW-0472">Membrane</keyword>
<keyword evidence="2" id="KW-0812">Transmembrane</keyword>
<dbReference type="GO" id="GO:0009897">
    <property type="term" value="C:external side of plasma membrane"/>
    <property type="evidence" value="ECO:0007669"/>
    <property type="project" value="TreeGrafter"/>
</dbReference>
<feature type="chain" id="PRO_5043697601" description="Fibronectin type-III domain-containing protein" evidence="3">
    <location>
        <begin position="23"/>
        <end position="280"/>
    </location>
</feature>
<dbReference type="EMBL" id="JADWDJ010000003">
    <property type="protein sequence ID" value="KAG5283163.1"/>
    <property type="molecule type" value="Genomic_DNA"/>
</dbReference>
<feature type="compositionally biased region" description="Basic and acidic residues" evidence="1">
    <location>
        <begin position="212"/>
        <end position="221"/>
    </location>
</feature>
<feature type="compositionally biased region" description="Acidic residues" evidence="1">
    <location>
        <begin position="222"/>
        <end position="237"/>
    </location>
</feature>
<dbReference type="AlphaFoldDB" id="A0AAV6H712"/>
<feature type="domain" description="Fibronectin type-III" evidence="4">
    <location>
        <begin position="29"/>
        <end position="123"/>
    </location>
</feature>